<dbReference type="Gene3D" id="3.40.190.10">
    <property type="entry name" value="Periplasmic binding protein-like II"/>
    <property type="match status" value="2"/>
</dbReference>
<evidence type="ECO:0000313" key="11">
    <source>
        <dbReference type="Proteomes" id="UP001055101"/>
    </source>
</evidence>
<proteinExistence type="inferred from homology"/>
<organism evidence="10 11">
    <name type="scientific">Methylobacterium thuringiense</name>
    <dbReference type="NCBI Taxonomy" id="1003091"/>
    <lineage>
        <taxon>Bacteria</taxon>
        <taxon>Pseudomonadati</taxon>
        <taxon>Pseudomonadota</taxon>
        <taxon>Alphaproteobacteria</taxon>
        <taxon>Hyphomicrobiales</taxon>
        <taxon>Methylobacteriaceae</taxon>
        <taxon>Methylobacterium</taxon>
    </lineage>
</organism>
<sequence>MKPFTFALALGLATLQLAAPALAGDITGAGATFPFPVYSKWAEAYRKDTGTGLNYQSIGSGGGIKQIQAKTVDFGATDAPLKGAQLEKDGLVQFPTVMGGVVPVVNIAGIEPGKLKLTGEIIADIYAGKILKWSDPKIAALNEGVTLPAANITPVYRSDASGTTNIFTTYLSQASEGWKKEFGAATTISWPAGQGGKGNEGVTATVKQVPNAIGYVESAYAKQNKLGYALIQNKAGKYPQPDDKAFQAAAASADWKSQPGFGISLTNQPGEDAWPITAATFILVYKEPADPAKAADVLKFFDWAYKNGDKLAVDLDYVPLPDNVVALIHDEWKGIKGKDGKPVSGM</sequence>
<gene>
    <name evidence="10" type="primary">pstS</name>
    <name evidence="10" type="ORF">EKPJFOCH_0185</name>
</gene>
<feature type="domain" description="PBP" evidence="9">
    <location>
        <begin position="21"/>
        <end position="305"/>
    </location>
</feature>
<dbReference type="SUPFAM" id="SSF53850">
    <property type="entry name" value="Periplasmic binding protein-like II"/>
    <property type="match status" value="1"/>
</dbReference>
<keyword evidence="5 7" id="KW-0813">Transport</keyword>
<evidence type="ECO:0000313" key="10">
    <source>
        <dbReference type="EMBL" id="GJE53719.1"/>
    </source>
</evidence>
<dbReference type="NCBIfam" id="TIGR00975">
    <property type="entry name" value="3a0107s03"/>
    <property type="match status" value="1"/>
</dbReference>
<evidence type="ECO:0000256" key="3">
    <source>
        <dbReference type="ARBA" id="ARBA00011529"/>
    </source>
</evidence>
<dbReference type="Pfam" id="PF12849">
    <property type="entry name" value="PBP_like_2"/>
    <property type="match status" value="1"/>
</dbReference>
<evidence type="ECO:0000259" key="9">
    <source>
        <dbReference type="Pfam" id="PF12849"/>
    </source>
</evidence>
<dbReference type="PIRSF" id="PIRSF002756">
    <property type="entry name" value="PstS"/>
    <property type="match status" value="1"/>
</dbReference>
<dbReference type="InterPro" id="IPR005673">
    <property type="entry name" value="ABC_phos-bd_PstS"/>
</dbReference>
<dbReference type="NCBIfam" id="NF008171">
    <property type="entry name" value="PRK10918.1"/>
    <property type="match status" value="1"/>
</dbReference>
<comment type="similarity">
    <text evidence="2 7">Belongs to the PstS family.</text>
</comment>
<evidence type="ECO:0000256" key="1">
    <source>
        <dbReference type="ARBA" id="ARBA00002841"/>
    </source>
</evidence>
<evidence type="ECO:0000256" key="4">
    <source>
        <dbReference type="ARBA" id="ARBA00021889"/>
    </source>
</evidence>
<reference evidence="10" key="2">
    <citation type="submission" date="2021-08" db="EMBL/GenBank/DDBJ databases">
        <authorList>
            <person name="Tani A."/>
            <person name="Ola A."/>
            <person name="Ogura Y."/>
            <person name="Katsura K."/>
            <person name="Hayashi T."/>
        </authorList>
    </citation>
    <scope>NUCLEOTIDE SEQUENCE</scope>
    <source>
        <strain evidence="10">DSM 23674</strain>
    </source>
</reference>
<comment type="function">
    <text evidence="1 7">Part of the ABC transporter complex PstSACB involved in phosphate import.</text>
</comment>
<dbReference type="InterPro" id="IPR050962">
    <property type="entry name" value="Phosphate-bind_PstS"/>
</dbReference>
<dbReference type="PANTHER" id="PTHR42996:SF1">
    <property type="entry name" value="PHOSPHATE-BINDING PROTEIN PSTS"/>
    <property type="match status" value="1"/>
</dbReference>
<dbReference type="PANTHER" id="PTHR42996">
    <property type="entry name" value="PHOSPHATE-BINDING PROTEIN PSTS"/>
    <property type="match status" value="1"/>
</dbReference>
<comment type="subunit">
    <text evidence="3 7">The complex is composed of two ATP-binding proteins (PstB), two transmembrane proteins (PstC and PstA) and a solute-binding protein (PstS).</text>
</comment>
<evidence type="ECO:0000256" key="2">
    <source>
        <dbReference type="ARBA" id="ARBA00008725"/>
    </source>
</evidence>
<evidence type="ECO:0000256" key="5">
    <source>
        <dbReference type="ARBA" id="ARBA00022448"/>
    </source>
</evidence>
<reference evidence="10" key="1">
    <citation type="journal article" date="2021" name="Front. Microbiol.">
        <title>Comprehensive Comparative Genomics and Phenotyping of Methylobacterium Species.</title>
        <authorList>
            <person name="Alessa O."/>
            <person name="Ogura Y."/>
            <person name="Fujitani Y."/>
            <person name="Takami H."/>
            <person name="Hayashi T."/>
            <person name="Sahin N."/>
            <person name="Tani A."/>
        </authorList>
    </citation>
    <scope>NUCLEOTIDE SEQUENCE</scope>
    <source>
        <strain evidence="10">DSM 23674</strain>
    </source>
</reference>
<dbReference type="Proteomes" id="UP001055101">
    <property type="component" value="Unassembled WGS sequence"/>
</dbReference>
<dbReference type="InterPro" id="IPR024370">
    <property type="entry name" value="PBP_domain"/>
</dbReference>
<dbReference type="CDD" id="cd13565">
    <property type="entry name" value="PBP2_PstS"/>
    <property type="match status" value="1"/>
</dbReference>
<accession>A0ABQ4THS3</accession>
<dbReference type="EMBL" id="BPRA01000001">
    <property type="protein sequence ID" value="GJE53719.1"/>
    <property type="molecule type" value="Genomic_DNA"/>
</dbReference>
<feature type="signal peptide" evidence="8">
    <location>
        <begin position="1"/>
        <end position="23"/>
    </location>
</feature>
<name>A0ABQ4THS3_9HYPH</name>
<keyword evidence="11" id="KW-1185">Reference proteome</keyword>
<evidence type="ECO:0000256" key="8">
    <source>
        <dbReference type="SAM" id="SignalP"/>
    </source>
</evidence>
<protein>
    <recommendedName>
        <fullName evidence="4 7">Phosphate-binding protein PstS</fullName>
    </recommendedName>
</protein>
<comment type="caution">
    <text evidence="10">The sequence shown here is derived from an EMBL/GenBank/DDBJ whole genome shotgun (WGS) entry which is preliminary data.</text>
</comment>
<evidence type="ECO:0000256" key="6">
    <source>
        <dbReference type="ARBA" id="ARBA00022592"/>
    </source>
</evidence>
<dbReference type="RefSeq" id="WP_147816115.1">
    <property type="nucleotide sequence ID" value="NZ_BPRA01000001.1"/>
</dbReference>
<keyword evidence="6 7" id="KW-0592">Phosphate transport</keyword>
<evidence type="ECO:0000256" key="7">
    <source>
        <dbReference type="PIRNR" id="PIRNR002756"/>
    </source>
</evidence>
<keyword evidence="8" id="KW-0732">Signal</keyword>
<feature type="chain" id="PRO_5047008816" description="Phosphate-binding protein PstS" evidence="8">
    <location>
        <begin position="24"/>
        <end position="346"/>
    </location>
</feature>